<evidence type="ECO:0000313" key="2">
    <source>
        <dbReference type="EMBL" id="KAL3676829.1"/>
    </source>
</evidence>
<dbReference type="CDD" id="cd01647">
    <property type="entry name" value="RT_LTR"/>
    <property type="match status" value="1"/>
</dbReference>
<dbReference type="InterPro" id="IPR050951">
    <property type="entry name" value="Retrovirus_Pol_polyprotein"/>
</dbReference>
<protein>
    <recommendedName>
        <fullName evidence="1">Reverse transcriptase domain-containing protein</fullName>
    </recommendedName>
</protein>
<dbReference type="FunFam" id="3.30.70.270:FF:000020">
    <property type="entry name" value="Transposon Tf2-6 polyprotein-like Protein"/>
    <property type="match status" value="1"/>
</dbReference>
<dbReference type="InterPro" id="IPR043128">
    <property type="entry name" value="Rev_trsase/Diguanyl_cyclase"/>
</dbReference>
<name>A0ABD3GEH5_9MARC</name>
<sequence>MVRTANNSCGGLHGACPSVDIQIGGIKIEQRVFVQEGASFPIILGQPFITAVRMETKVLDYGSAYARIRSRDNKNTVQFLTVPVNHERNREQLRRIPLPPSVDSLPRWERKMVRKIQKEWREYGVLEVDEEVDGVYEASGLGDTLTELEEIGNENEDMVVQVHSNEQYSVLESFRATEVLVETKYKTVAKKVKPVAIPLLGDSREQIERVSREKSLRDRRKGGHTFTEKTLDELGIGTDGTLLQAEKMRFRKMLRRHGKAFAFEPHEIGCVDPSVVPPMIVFSVPHAPWNLRPILVPKALLPKLLELLKEKMRMRILEPSLAPYSSRWFTVPKKNSSLRFIQDMQPMNVVTIRNAGVGPIVDEYAEAFAGRAIYSMGDLYSGYDQFQIAEGSRDLTTIKTPLGLVRMCTLPQCAKNSVAHMMHGMNIVLRDFIPEKTMPFLDDVPIKGCCEQDKDEILDQRGCRKFVTEHIEDCEKILRRLEEVNLTLSGTKSVFGVREVVIVGHLCSSSGRKPDPVKIEAIKHMKEVLTSLTEVRRFLGMCIFYHIWIPHYAHIAEPLYGLCRKGQRFGWEDEHIEAMQKLKALLSSSPVLGRIDYKCDRPVILTVDTSPIAIG</sequence>
<reference evidence="2 3" key="1">
    <citation type="submission" date="2024-09" db="EMBL/GenBank/DDBJ databases">
        <title>Chromosome-scale assembly of Riccia sorocarpa.</title>
        <authorList>
            <person name="Paukszto L."/>
        </authorList>
    </citation>
    <scope>NUCLEOTIDE SEQUENCE [LARGE SCALE GENOMIC DNA]</scope>
    <source>
        <strain evidence="2">LP-2024</strain>
        <tissue evidence="2">Aerial parts of the thallus</tissue>
    </source>
</reference>
<dbReference type="AlphaFoldDB" id="A0ABD3GEH5"/>
<dbReference type="Pfam" id="PF00078">
    <property type="entry name" value="RVT_1"/>
    <property type="match status" value="1"/>
</dbReference>
<gene>
    <name evidence="2" type="ORF">R1sor_026777</name>
</gene>
<feature type="domain" description="Reverse transcriptase" evidence="1">
    <location>
        <begin position="331"/>
        <end position="505"/>
    </location>
</feature>
<evidence type="ECO:0000259" key="1">
    <source>
        <dbReference type="Pfam" id="PF00078"/>
    </source>
</evidence>
<keyword evidence="3" id="KW-1185">Reference proteome</keyword>
<dbReference type="InterPro" id="IPR043502">
    <property type="entry name" value="DNA/RNA_pol_sf"/>
</dbReference>
<proteinExistence type="predicted"/>
<dbReference type="Gene3D" id="3.10.10.10">
    <property type="entry name" value="HIV Type 1 Reverse Transcriptase, subunit A, domain 1"/>
    <property type="match status" value="1"/>
</dbReference>
<dbReference type="Proteomes" id="UP001633002">
    <property type="component" value="Unassembled WGS sequence"/>
</dbReference>
<dbReference type="SUPFAM" id="SSF56672">
    <property type="entry name" value="DNA/RNA polymerases"/>
    <property type="match status" value="1"/>
</dbReference>
<accession>A0ABD3GEH5</accession>
<dbReference type="Gene3D" id="3.30.70.270">
    <property type="match status" value="2"/>
</dbReference>
<dbReference type="PANTHER" id="PTHR37984:SF9">
    <property type="entry name" value="INTEGRASE CATALYTIC DOMAIN-CONTAINING PROTEIN"/>
    <property type="match status" value="1"/>
</dbReference>
<dbReference type="PANTHER" id="PTHR37984">
    <property type="entry name" value="PROTEIN CBG26694"/>
    <property type="match status" value="1"/>
</dbReference>
<dbReference type="EMBL" id="JBJQOH010000008">
    <property type="protein sequence ID" value="KAL3676829.1"/>
    <property type="molecule type" value="Genomic_DNA"/>
</dbReference>
<dbReference type="InterPro" id="IPR000477">
    <property type="entry name" value="RT_dom"/>
</dbReference>
<evidence type="ECO:0000313" key="3">
    <source>
        <dbReference type="Proteomes" id="UP001633002"/>
    </source>
</evidence>
<organism evidence="2 3">
    <name type="scientific">Riccia sorocarpa</name>
    <dbReference type="NCBI Taxonomy" id="122646"/>
    <lineage>
        <taxon>Eukaryota</taxon>
        <taxon>Viridiplantae</taxon>
        <taxon>Streptophyta</taxon>
        <taxon>Embryophyta</taxon>
        <taxon>Marchantiophyta</taxon>
        <taxon>Marchantiopsida</taxon>
        <taxon>Marchantiidae</taxon>
        <taxon>Marchantiales</taxon>
        <taxon>Ricciaceae</taxon>
        <taxon>Riccia</taxon>
    </lineage>
</organism>
<comment type="caution">
    <text evidence="2">The sequence shown here is derived from an EMBL/GenBank/DDBJ whole genome shotgun (WGS) entry which is preliminary data.</text>
</comment>
<dbReference type="CDD" id="cd00303">
    <property type="entry name" value="retropepsin_like"/>
    <property type="match status" value="1"/>
</dbReference>